<dbReference type="AlphaFoldDB" id="A0A6C0E1H9"/>
<reference evidence="1" key="1">
    <citation type="journal article" date="2020" name="Nature">
        <title>Giant virus diversity and host interactions through global metagenomics.</title>
        <authorList>
            <person name="Schulz F."/>
            <person name="Roux S."/>
            <person name="Paez-Espino D."/>
            <person name="Jungbluth S."/>
            <person name="Walsh D.A."/>
            <person name="Denef V.J."/>
            <person name="McMahon K.D."/>
            <person name="Konstantinidis K.T."/>
            <person name="Eloe-Fadrosh E.A."/>
            <person name="Kyrpides N.C."/>
            <person name="Woyke T."/>
        </authorList>
    </citation>
    <scope>NUCLEOTIDE SEQUENCE</scope>
    <source>
        <strain evidence="1">GVMAG-M-3300023174-92</strain>
    </source>
</reference>
<accession>A0A6C0E1H9</accession>
<evidence type="ECO:0000313" key="1">
    <source>
        <dbReference type="EMBL" id="QHT21285.1"/>
    </source>
</evidence>
<name>A0A6C0E1H9_9ZZZZ</name>
<dbReference type="EMBL" id="MN739689">
    <property type="protein sequence ID" value="QHT21285.1"/>
    <property type="molecule type" value="Genomic_DNA"/>
</dbReference>
<protein>
    <submittedName>
        <fullName evidence="1">Uncharacterized protein</fullName>
    </submittedName>
</protein>
<organism evidence="1">
    <name type="scientific">viral metagenome</name>
    <dbReference type="NCBI Taxonomy" id="1070528"/>
    <lineage>
        <taxon>unclassified sequences</taxon>
        <taxon>metagenomes</taxon>
        <taxon>organismal metagenomes</taxon>
    </lineage>
</organism>
<sequence>MTLFISNDNQTLLYEMIHRDRAIHTAFGSQSEPKNAWFRSVIRDFYSRISPNITREELKAVNRQVLAYMIRTLKERAPLATNIPVTYNTLKREHTPDYDTIQNQYNAMFDAPKPTSVDFGEKVEDTAITNMEELIEHHKKQREIELQEYRPAVNHEIEDTTRIKILQDLPEEEVRATAIPEKKVQFTIPTEYTHLATEIEIIKTKIERVNDTLLNLVELLTRGSSTNS</sequence>
<proteinExistence type="predicted"/>